<proteinExistence type="predicted"/>
<evidence type="ECO:0000313" key="1">
    <source>
        <dbReference type="EMBL" id="KIM81649.1"/>
    </source>
</evidence>
<protein>
    <submittedName>
        <fullName evidence="1">Uncharacterized protein</fullName>
    </submittedName>
</protein>
<dbReference type="InParanoid" id="A0A0C3FPL6"/>
<name>A0A0C3FPL6_PILCF</name>
<gene>
    <name evidence="1" type="ORF">PILCRDRAFT_498564</name>
</gene>
<reference evidence="1 2" key="1">
    <citation type="submission" date="2014-04" db="EMBL/GenBank/DDBJ databases">
        <authorList>
            <consortium name="DOE Joint Genome Institute"/>
            <person name="Kuo A."/>
            <person name="Tarkka M."/>
            <person name="Buscot F."/>
            <person name="Kohler A."/>
            <person name="Nagy L.G."/>
            <person name="Floudas D."/>
            <person name="Copeland A."/>
            <person name="Barry K.W."/>
            <person name="Cichocki N."/>
            <person name="Veneault-Fourrey C."/>
            <person name="LaButti K."/>
            <person name="Lindquist E.A."/>
            <person name="Lipzen A."/>
            <person name="Lundell T."/>
            <person name="Morin E."/>
            <person name="Murat C."/>
            <person name="Sun H."/>
            <person name="Tunlid A."/>
            <person name="Henrissat B."/>
            <person name="Grigoriev I.V."/>
            <person name="Hibbett D.S."/>
            <person name="Martin F."/>
            <person name="Nordberg H.P."/>
            <person name="Cantor M.N."/>
            <person name="Hua S.X."/>
        </authorList>
    </citation>
    <scope>NUCLEOTIDE SEQUENCE [LARGE SCALE GENOMIC DNA]</scope>
    <source>
        <strain evidence="1 2">F 1598</strain>
    </source>
</reference>
<sequence>MGGFCCNSGIGAFITSRYAGTSNVMRLMLRKGPACRGNTSILRGTRYSRGKATVRCNWTLECHHNGLSRRRWSVAWCAACANCTEVSIET</sequence>
<evidence type="ECO:0000313" key="2">
    <source>
        <dbReference type="Proteomes" id="UP000054166"/>
    </source>
</evidence>
<organism evidence="1 2">
    <name type="scientific">Piloderma croceum (strain F 1598)</name>
    <dbReference type="NCBI Taxonomy" id="765440"/>
    <lineage>
        <taxon>Eukaryota</taxon>
        <taxon>Fungi</taxon>
        <taxon>Dikarya</taxon>
        <taxon>Basidiomycota</taxon>
        <taxon>Agaricomycotina</taxon>
        <taxon>Agaricomycetes</taxon>
        <taxon>Agaricomycetidae</taxon>
        <taxon>Atheliales</taxon>
        <taxon>Atheliaceae</taxon>
        <taxon>Piloderma</taxon>
    </lineage>
</organism>
<dbReference type="AlphaFoldDB" id="A0A0C3FPL6"/>
<reference evidence="2" key="2">
    <citation type="submission" date="2015-01" db="EMBL/GenBank/DDBJ databases">
        <title>Evolutionary Origins and Diversification of the Mycorrhizal Mutualists.</title>
        <authorList>
            <consortium name="DOE Joint Genome Institute"/>
            <consortium name="Mycorrhizal Genomics Consortium"/>
            <person name="Kohler A."/>
            <person name="Kuo A."/>
            <person name="Nagy L.G."/>
            <person name="Floudas D."/>
            <person name="Copeland A."/>
            <person name="Barry K.W."/>
            <person name="Cichocki N."/>
            <person name="Veneault-Fourrey C."/>
            <person name="LaButti K."/>
            <person name="Lindquist E.A."/>
            <person name="Lipzen A."/>
            <person name="Lundell T."/>
            <person name="Morin E."/>
            <person name="Murat C."/>
            <person name="Riley R."/>
            <person name="Ohm R."/>
            <person name="Sun H."/>
            <person name="Tunlid A."/>
            <person name="Henrissat B."/>
            <person name="Grigoriev I.V."/>
            <person name="Hibbett D.S."/>
            <person name="Martin F."/>
        </authorList>
    </citation>
    <scope>NUCLEOTIDE SEQUENCE [LARGE SCALE GENOMIC DNA]</scope>
    <source>
        <strain evidence="2">F 1598</strain>
    </source>
</reference>
<dbReference type="HOGENOM" id="CLU_2441651_0_0_1"/>
<dbReference type="EMBL" id="KN832998">
    <property type="protein sequence ID" value="KIM81649.1"/>
    <property type="molecule type" value="Genomic_DNA"/>
</dbReference>
<keyword evidence="2" id="KW-1185">Reference proteome</keyword>
<dbReference type="Proteomes" id="UP000054166">
    <property type="component" value="Unassembled WGS sequence"/>
</dbReference>
<accession>A0A0C3FPL6</accession>